<dbReference type="EMBL" id="JAPDMQ010000293">
    <property type="protein sequence ID" value="KAK0527887.1"/>
    <property type="molecule type" value="Genomic_DNA"/>
</dbReference>
<evidence type="ECO:0000256" key="1">
    <source>
        <dbReference type="SAM" id="SignalP"/>
    </source>
</evidence>
<evidence type="ECO:0000313" key="2">
    <source>
        <dbReference type="EMBL" id="KAK0527887.1"/>
    </source>
</evidence>
<comment type="caution">
    <text evidence="2">The sequence shown here is derived from an EMBL/GenBank/DDBJ whole genome shotgun (WGS) entry which is preliminary data.</text>
</comment>
<feature type="signal peptide" evidence="1">
    <location>
        <begin position="1"/>
        <end position="25"/>
    </location>
</feature>
<evidence type="ECO:0000313" key="3">
    <source>
        <dbReference type="Proteomes" id="UP001176521"/>
    </source>
</evidence>
<feature type="chain" id="PRO_5043050038" evidence="1">
    <location>
        <begin position="26"/>
        <end position="442"/>
    </location>
</feature>
<accession>A0AAN6GBP4</accession>
<dbReference type="AlphaFoldDB" id="A0AAN6GBP4"/>
<reference evidence="2" key="1">
    <citation type="journal article" date="2023" name="PhytoFront">
        <title>Draft Genome Resources of Seven Strains of Tilletia horrida, Causal Agent of Kernel Smut of Rice.</title>
        <authorList>
            <person name="Khanal S."/>
            <person name="Antony Babu S."/>
            <person name="Zhou X.G."/>
        </authorList>
    </citation>
    <scope>NUCLEOTIDE SEQUENCE</scope>
    <source>
        <strain evidence="2">TX3</strain>
    </source>
</reference>
<keyword evidence="3" id="KW-1185">Reference proteome</keyword>
<name>A0AAN6GBP4_9BASI</name>
<protein>
    <submittedName>
        <fullName evidence="2">Uncharacterized protein</fullName>
    </submittedName>
</protein>
<keyword evidence="1" id="KW-0732">Signal</keyword>
<sequence>MKISASTWLLAVAAVLSLSAPPILAGPTPAAADAQHARHVAVAAERDGPHLHKRGEIHDIMRTISRKGKCGTDFCSTFLHIQPRTKTVTVTKTVAGSTAPSSTVVKTTAITRTASPITRTNSQLSIIAVTPTVQQTIVKTVPFTSTVATITSVVTSTATRIVSTVTSYTDAPVPRKNKERIPDWLEGHCDDSISKACSNMVSTKTCTKTKTVTKTTARTSGVVTVIRTNTVAFTPTTTITVVRTSRSTAAPVTATVKLTSSSLVPVTATVVGTESFYGYVQAGNAAYGAGATTTDLSQALLTTMSGNTFATGGSLIDFPIVDGQTYPFFGATQLSNSGNGDLSVGSSNYVTVANVDQTPAGDPGNGGTSYGSGVYQSAIWNYNPVSGEVTATWTNSDGSPVPNLAILALQANSYMYLTPDAAKFQATYGSFDQVAVYFVPAE</sequence>
<organism evidence="2 3">
    <name type="scientific">Tilletia horrida</name>
    <dbReference type="NCBI Taxonomy" id="155126"/>
    <lineage>
        <taxon>Eukaryota</taxon>
        <taxon>Fungi</taxon>
        <taxon>Dikarya</taxon>
        <taxon>Basidiomycota</taxon>
        <taxon>Ustilaginomycotina</taxon>
        <taxon>Exobasidiomycetes</taxon>
        <taxon>Tilletiales</taxon>
        <taxon>Tilletiaceae</taxon>
        <taxon>Tilletia</taxon>
    </lineage>
</organism>
<gene>
    <name evidence="2" type="ORF">OC842_004727</name>
</gene>
<dbReference type="Proteomes" id="UP001176521">
    <property type="component" value="Unassembled WGS sequence"/>
</dbReference>
<proteinExistence type="predicted"/>